<proteinExistence type="predicted"/>
<dbReference type="Proteomes" id="UP000219252">
    <property type="component" value="Unassembled WGS sequence"/>
</dbReference>
<feature type="coiled-coil region" evidence="1">
    <location>
        <begin position="289"/>
        <end position="327"/>
    </location>
</feature>
<dbReference type="RefSeq" id="WP_097148667.1">
    <property type="nucleotide sequence ID" value="NZ_OBQC01000003.1"/>
</dbReference>
<protein>
    <submittedName>
        <fullName evidence="2">Uncharacterized protein</fullName>
    </submittedName>
</protein>
<evidence type="ECO:0000256" key="1">
    <source>
        <dbReference type="SAM" id="Coils"/>
    </source>
</evidence>
<sequence length="640" mass="74561">MIILGKTKTLFFPNTDKTERLAIDVVATLTDNVLIPLHEEFLQQVLPNNGKVFVPSYFTVPEEHQYKLWELEESHEYSPSVPTSRKYFLKREVLDVSLYEVITLQANFETEKRAIETKLRNPISYKEKPLPHVVFTSKDGYVIGPVKLKHIFDEAYTLVEDNYVEVYKMDVEQITIQNRKFAITDITEGNFVGFIDVADDERAVRDSLKILKEQYDFGDLSRKVIARLSEIYTDKSGEIGERLIRAQQIIQSKTFSEEAENFFRSQLLDLPYVQQVIAEQTDEALEKLLIEFKEKYSKLLNEIEKVEQELEEKNQELIQTEEVLEQKHTLLHSVEESFSAKLTQLEKEFADAYVEYFLRQGINIQKPITQNQYSQQITEISPACVKVVAKNQHLATLKETHEIFHTNRKLLHIRDRYETLHKTVLGAILFRNPLIIAGPQSFELAQFIGHTYSANKFFSVVPEVNKFSFATLEHIAPCTEDKLSSVHLHNLHYTQGEFALKSYVELMKWSDRATQLLILTFDNVQDAINCIHPLGCTPLLYAEDYLNYMILPSKFKKLHFSQIDLTEVEELELTDCSTFNTEFEAWFEGKFGYQFEQSFALDNWLSIIASDLDGSNNKELEHVYKLFEHYISRLKRDEES</sequence>
<evidence type="ECO:0000313" key="3">
    <source>
        <dbReference type="Proteomes" id="UP000219252"/>
    </source>
</evidence>
<dbReference type="OrthoDB" id="2961519at2"/>
<dbReference type="AlphaFoldDB" id="A0A285U5W6"/>
<gene>
    <name evidence="2" type="ORF">SAMN05877842_1038</name>
</gene>
<keyword evidence="3" id="KW-1185">Reference proteome</keyword>
<evidence type="ECO:0000313" key="2">
    <source>
        <dbReference type="EMBL" id="SOC37077.1"/>
    </source>
</evidence>
<reference evidence="3" key="1">
    <citation type="submission" date="2017-08" db="EMBL/GenBank/DDBJ databases">
        <authorList>
            <person name="Varghese N."/>
            <person name="Submissions S."/>
        </authorList>
    </citation>
    <scope>NUCLEOTIDE SEQUENCE [LARGE SCALE GENOMIC DNA]</scope>
    <source>
        <strain evidence="3">JC23</strain>
    </source>
</reference>
<accession>A0A285U5W6</accession>
<dbReference type="EMBL" id="OBQC01000003">
    <property type="protein sequence ID" value="SOC37077.1"/>
    <property type="molecule type" value="Genomic_DNA"/>
</dbReference>
<organism evidence="2 3">
    <name type="scientific">Ureibacillus acetophenoni</name>
    <dbReference type="NCBI Taxonomy" id="614649"/>
    <lineage>
        <taxon>Bacteria</taxon>
        <taxon>Bacillati</taxon>
        <taxon>Bacillota</taxon>
        <taxon>Bacilli</taxon>
        <taxon>Bacillales</taxon>
        <taxon>Caryophanaceae</taxon>
        <taxon>Ureibacillus</taxon>
    </lineage>
</organism>
<keyword evidence="1" id="KW-0175">Coiled coil</keyword>
<name>A0A285U5W6_9BACL</name>